<dbReference type="Pfam" id="PF08245">
    <property type="entry name" value="Mur_ligase_M"/>
    <property type="match status" value="1"/>
</dbReference>
<keyword evidence="9 10" id="KW-0961">Cell wall biogenesis/degradation</keyword>
<evidence type="ECO:0000256" key="6">
    <source>
        <dbReference type="ARBA" id="ARBA00022960"/>
    </source>
</evidence>
<organism evidence="15 16">
    <name type="scientific">Tolumonas auensis (strain DSM 9187 / NBRC 110442 / TA 4)</name>
    <dbReference type="NCBI Taxonomy" id="595494"/>
    <lineage>
        <taxon>Bacteria</taxon>
        <taxon>Pseudomonadati</taxon>
        <taxon>Pseudomonadota</taxon>
        <taxon>Gammaproteobacteria</taxon>
        <taxon>Aeromonadales</taxon>
        <taxon>Aeromonadaceae</taxon>
        <taxon>Tolumonas</taxon>
    </lineage>
</organism>
<dbReference type="PANTHER" id="PTHR43024">
    <property type="entry name" value="UDP-N-ACETYLMURAMOYL-TRIPEPTIDE--D-ALANYL-D-ALANINE LIGASE"/>
    <property type="match status" value="1"/>
</dbReference>
<evidence type="ECO:0000256" key="11">
    <source>
        <dbReference type="RuleBase" id="RU004136"/>
    </source>
</evidence>
<evidence type="ECO:0000256" key="9">
    <source>
        <dbReference type="ARBA" id="ARBA00023316"/>
    </source>
</evidence>
<dbReference type="GO" id="GO:0005737">
    <property type="term" value="C:cytoplasm"/>
    <property type="evidence" value="ECO:0007669"/>
    <property type="project" value="UniProtKB-SubCell"/>
</dbReference>
<dbReference type="EMBL" id="CP001616">
    <property type="protein sequence ID" value="ACQ92150.1"/>
    <property type="molecule type" value="Genomic_DNA"/>
</dbReference>
<dbReference type="GO" id="GO:0047480">
    <property type="term" value="F:UDP-N-acetylmuramoyl-tripeptide-D-alanyl-D-alanine ligase activity"/>
    <property type="evidence" value="ECO:0007669"/>
    <property type="project" value="UniProtKB-UniRule"/>
</dbReference>
<dbReference type="AlphaFoldDB" id="C4LA21"/>
<evidence type="ECO:0000259" key="14">
    <source>
        <dbReference type="Pfam" id="PF08245"/>
    </source>
</evidence>
<keyword evidence="8 10" id="KW-0131">Cell cycle</keyword>
<reference evidence="15 16" key="2">
    <citation type="journal article" date="2011" name="Stand. Genomic Sci.">
        <title>Complete genome sequence of Tolumonas auensis type strain (TA 4).</title>
        <authorList>
            <person name="Chertkov O."/>
            <person name="Copeland A."/>
            <person name="Lucas S."/>
            <person name="Lapidus A."/>
            <person name="Berry K.W."/>
            <person name="Detter J.C."/>
            <person name="Del Rio T.G."/>
            <person name="Hammon N."/>
            <person name="Dalin E."/>
            <person name="Tice H."/>
            <person name="Pitluck S."/>
            <person name="Richardson P."/>
            <person name="Bruce D."/>
            <person name="Goodwin L."/>
            <person name="Han C."/>
            <person name="Tapia R."/>
            <person name="Saunders E."/>
            <person name="Schmutz J."/>
            <person name="Brettin T."/>
            <person name="Larimer F."/>
            <person name="Land M."/>
            <person name="Hauser L."/>
            <person name="Spring S."/>
            <person name="Rohde M."/>
            <person name="Kyrpides N.C."/>
            <person name="Ivanova N."/>
            <person name="Goker M."/>
            <person name="Beller H.R."/>
            <person name="Klenk H.P."/>
            <person name="Woyke T."/>
        </authorList>
    </citation>
    <scope>NUCLEOTIDE SEQUENCE [LARGE SCALE GENOMIC DNA]</scope>
    <source>
        <strain evidence="16">DSM 9187 / TA4</strain>
    </source>
</reference>
<protein>
    <recommendedName>
        <fullName evidence="10 11">UDP-N-acetylmuramoyl-tripeptide--D-alanyl-D-alanine ligase</fullName>
        <ecNumber evidence="10 11">6.3.2.10</ecNumber>
    </recommendedName>
    <alternativeName>
        <fullName evidence="10">D-alanyl-D-alanine-adding enzyme</fullName>
    </alternativeName>
</protein>
<dbReference type="UniPathway" id="UPA00219"/>
<comment type="catalytic activity">
    <reaction evidence="10 11">
        <text>D-alanyl-D-alanine + UDP-N-acetyl-alpha-D-muramoyl-L-alanyl-gamma-D-glutamyl-meso-2,6-diaminopimelate + ATP = UDP-N-acetyl-alpha-D-muramoyl-L-alanyl-gamma-D-glutamyl-meso-2,6-diaminopimeloyl-D-alanyl-D-alanine + ADP + phosphate + H(+)</text>
        <dbReference type="Rhea" id="RHEA:28374"/>
        <dbReference type="ChEBI" id="CHEBI:15378"/>
        <dbReference type="ChEBI" id="CHEBI:30616"/>
        <dbReference type="ChEBI" id="CHEBI:43474"/>
        <dbReference type="ChEBI" id="CHEBI:57822"/>
        <dbReference type="ChEBI" id="CHEBI:61386"/>
        <dbReference type="ChEBI" id="CHEBI:83905"/>
        <dbReference type="ChEBI" id="CHEBI:456216"/>
        <dbReference type="EC" id="6.3.2.10"/>
    </reaction>
</comment>
<evidence type="ECO:0000256" key="8">
    <source>
        <dbReference type="ARBA" id="ARBA00023306"/>
    </source>
</evidence>
<dbReference type="KEGG" id="tau:Tola_0521"/>
<feature type="domain" description="Mur ligase central" evidence="14">
    <location>
        <begin position="109"/>
        <end position="296"/>
    </location>
</feature>
<dbReference type="RefSeq" id="WP_012728749.1">
    <property type="nucleotide sequence ID" value="NC_012691.1"/>
</dbReference>
<dbReference type="InterPro" id="IPR036615">
    <property type="entry name" value="Mur_ligase_C_dom_sf"/>
</dbReference>
<dbReference type="GO" id="GO:0071555">
    <property type="term" value="P:cell wall organization"/>
    <property type="evidence" value="ECO:0007669"/>
    <property type="project" value="UniProtKB-KW"/>
</dbReference>
<reference evidence="16" key="1">
    <citation type="submission" date="2009-05" db="EMBL/GenBank/DDBJ databases">
        <title>Complete sequence of Tolumonas auensis DSM 9187.</title>
        <authorList>
            <consortium name="US DOE Joint Genome Institute"/>
            <person name="Lucas S."/>
            <person name="Copeland A."/>
            <person name="Lapidus A."/>
            <person name="Glavina del Rio T."/>
            <person name="Tice H."/>
            <person name="Bruce D."/>
            <person name="Goodwin L."/>
            <person name="Pitluck S."/>
            <person name="Chertkov O."/>
            <person name="Brettin T."/>
            <person name="Detter J.C."/>
            <person name="Han C."/>
            <person name="Larimer F."/>
            <person name="Land M."/>
            <person name="Hauser L."/>
            <person name="Kyrpides N."/>
            <person name="Mikhailova N."/>
            <person name="Spring S."/>
            <person name="Beller H."/>
        </authorList>
    </citation>
    <scope>NUCLEOTIDE SEQUENCE [LARGE SCALE GENOMIC DNA]</scope>
    <source>
        <strain evidence="16">DSM 9187 / TA4</strain>
    </source>
</reference>
<dbReference type="InterPro" id="IPR004101">
    <property type="entry name" value="Mur_ligase_C"/>
</dbReference>
<dbReference type="HOGENOM" id="CLU_031507_4_0_6"/>
<dbReference type="GO" id="GO:0008360">
    <property type="term" value="P:regulation of cell shape"/>
    <property type="evidence" value="ECO:0007669"/>
    <property type="project" value="UniProtKB-KW"/>
</dbReference>
<dbReference type="SUPFAM" id="SSF53623">
    <property type="entry name" value="MurD-like peptide ligases, catalytic domain"/>
    <property type="match status" value="1"/>
</dbReference>
<name>C4LA21_TOLAT</name>
<keyword evidence="3 10" id="KW-0132">Cell division</keyword>
<feature type="binding site" evidence="10">
    <location>
        <begin position="111"/>
        <end position="117"/>
    </location>
    <ligand>
        <name>ATP</name>
        <dbReference type="ChEBI" id="CHEBI:30616"/>
    </ligand>
</feature>
<evidence type="ECO:0000313" key="16">
    <source>
        <dbReference type="Proteomes" id="UP000009073"/>
    </source>
</evidence>
<evidence type="ECO:0000259" key="12">
    <source>
        <dbReference type="Pfam" id="PF01225"/>
    </source>
</evidence>
<dbReference type="Gene3D" id="3.90.190.20">
    <property type="entry name" value="Mur ligase, C-terminal domain"/>
    <property type="match status" value="1"/>
</dbReference>
<dbReference type="InterPro" id="IPR051046">
    <property type="entry name" value="MurCDEF_CellWall_CoF430Synth"/>
</dbReference>
<keyword evidence="4 10" id="KW-0547">Nucleotide-binding</keyword>
<evidence type="ECO:0000256" key="3">
    <source>
        <dbReference type="ARBA" id="ARBA00022618"/>
    </source>
</evidence>
<dbReference type="GO" id="GO:0005524">
    <property type="term" value="F:ATP binding"/>
    <property type="evidence" value="ECO:0007669"/>
    <property type="project" value="UniProtKB-UniRule"/>
</dbReference>
<proteinExistence type="inferred from homology"/>
<evidence type="ECO:0000256" key="2">
    <source>
        <dbReference type="ARBA" id="ARBA00022598"/>
    </source>
</evidence>
<comment type="function">
    <text evidence="10 11">Involved in cell wall formation. Catalyzes the final step in the synthesis of UDP-N-acetylmuramoyl-pentapeptide, the precursor of murein.</text>
</comment>
<dbReference type="Gene3D" id="3.40.1390.10">
    <property type="entry name" value="MurE/MurF, N-terminal domain"/>
    <property type="match status" value="1"/>
</dbReference>
<evidence type="ECO:0000256" key="7">
    <source>
        <dbReference type="ARBA" id="ARBA00022984"/>
    </source>
</evidence>
<keyword evidence="5 10" id="KW-0067">ATP-binding</keyword>
<feature type="domain" description="Mur ligase C-terminal" evidence="13">
    <location>
        <begin position="319"/>
        <end position="440"/>
    </location>
</feature>
<dbReference type="OrthoDB" id="9801978at2"/>
<keyword evidence="2 10" id="KW-0436">Ligase</keyword>
<dbReference type="HAMAP" id="MF_02019">
    <property type="entry name" value="MurF"/>
    <property type="match status" value="1"/>
</dbReference>
<accession>C4LA21</accession>
<evidence type="ECO:0000256" key="1">
    <source>
        <dbReference type="ARBA" id="ARBA00022490"/>
    </source>
</evidence>
<evidence type="ECO:0000256" key="5">
    <source>
        <dbReference type="ARBA" id="ARBA00022840"/>
    </source>
</evidence>
<evidence type="ECO:0000313" key="15">
    <source>
        <dbReference type="EMBL" id="ACQ92150.1"/>
    </source>
</evidence>
<dbReference type="Proteomes" id="UP000009073">
    <property type="component" value="Chromosome"/>
</dbReference>
<dbReference type="SUPFAM" id="SSF53244">
    <property type="entry name" value="MurD-like peptide ligases, peptide-binding domain"/>
    <property type="match status" value="1"/>
</dbReference>
<dbReference type="InterPro" id="IPR013221">
    <property type="entry name" value="Mur_ligase_cen"/>
</dbReference>
<dbReference type="Pfam" id="PF01225">
    <property type="entry name" value="Mur_ligase"/>
    <property type="match status" value="1"/>
</dbReference>
<dbReference type="Pfam" id="PF02875">
    <property type="entry name" value="Mur_ligase_C"/>
    <property type="match status" value="1"/>
</dbReference>
<dbReference type="GO" id="GO:0051301">
    <property type="term" value="P:cell division"/>
    <property type="evidence" value="ECO:0007669"/>
    <property type="project" value="UniProtKB-KW"/>
</dbReference>
<dbReference type="PANTHER" id="PTHR43024:SF1">
    <property type="entry name" value="UDP-N-ACETYLMURAMOYL-TRIPEPTIDE--D-ALANYL-D-ALANINE LIGASE"/>
    <property type="match status" value="1"/>
</dbReference>
<dbReference type="Gene3D" id="3.40.1190.10">
    <property type="entry name" value="Mur-like, catalytic domain"/>
    <property type="match status" value="1"/>
</dbReference>
<feature type="domain" description="Mur ligase N-terminal catalytic" evidence="12">
    <location>
        <begin position="27"/>
        <end position="95"/>
    </location>
</feature>
<comment type="subcellular location">
    <subcellularLocation>
        <location evidence="10 11">Cytoplasm</location>
    </subcellularLocation>
</comment>
<gene>
    <name evidence="10" type="primary">murF</name>
    <name evidence="15" type="ordered locus">Tola_0521</name>
</gene>
<dbReference type="InterPro" id="IPR036565">
    <property type="entry name" value="Mur-like_cat_sf"/>
</dbReference>
<dbReference type="EC" id="6.3.2.10" evidence="10 11"/>
<sequence>MIPMSLAQIAQVTDGQLLNCPDATQTVSHISTDTRTVAAGALFLALQGERFDAHQFVAQAVAKGAVAAVVSRPLADVSIPQILVADTRIALGQIAAWVRAQLDLQIVAITGSCGKTTLKEMCAAILQQAAPVLATQGNLNNEIGVPQTLLRLTPDDRYAVVELGANHPGEIAWTTSLVKPDVAVINNVAAAHLAGFGSLRGVAVAKTEIFSGLSDSGTAVINADSEFYDWWREILSVRTFSFGVENPKADFRAENITQDEQGIAAFTLISPLGQIDIQLPIPGLHNVSNALAAAAVTTSLGLSLVQVQSGLANMLPVKGRFCVQKLSDDLTLIDDTYNASVQSVMAAIDTLAVMPGYRVLAFGDMGELGADAADLHRQIGEHARLKKLDAVFTVGELSRHTAEAAAASGQHFANKDSLYQALQTLMQHQRPMTILAKGARSARMEEVVAFVKSCEEQAC</sequence>
<evidence type="ECO:0000256" key="4">
    <source>
        <dbReference type="ARBA" id="ARBA00022741"/>
    </source>
</evidence>
<evidence type="ECO:0000259" key="13">
    <source>
        <dbReference type="Pfam" id="PF02875"/>
    </source>
</evidence>
<dbReference type="SUPFAM" id="SSF63418">
    <property type="entry name" value="MurE/MurF N-terminal domain"/>
    <property type="match status" value="1"/>
</dbReference>
<dbReference type="NCBIfam" id="NF008041">
    <property type="entry name" value="PRK10773.1"/>
    <property type="match status" value="1"/>
</dbReference>
<keyword evidence="16" id="KW-1185">Reference proteome</keyword>
<dbReference type="InterPro" id="IPR035911">
    <property type="entry name" value="MurE/MurF_N"/>
</dbReference>
<dbReference type="InterPro" id="IPR005863">
    <property type="entry name" value="UDP-N-AcMur_synth"/>
</dbReference>
<dbReference type="InterPro" id="IPR000713">
    <property type="entry name" value="Mur_ligase_N"/>
</dbReference>
<dbReference type="NCBIfam" id="TIGR01143">
    <property type="entry name" value="murF"/>
    <property type="match status" value="1"/>
</dbReference>
<keyword evidence="7 10" id="KW-0573">Peptidoglycan synthesis</keyword>
<comment type="pathway">
    <text evidence="10 11">Cell wall biogenesis; peptidoglycan biosynthesis.</text>
</comment>
<keyword evidence="6 10" id="KW-0133">Cell shape</keyword>
<dbReference type="STRING" id="595494.Tola_0521"/>
<keyword evidence="1 10" id="KW-0963">Cytoplasm</keyword>
<evidence type="ECO:0000256" key="10">
    <source>
        <dbReference type="HAMAP-Rule" id="MF_02019"/>
    </source>
</evidence>
<dbReference type="GO" id="GO:0008766">
    <property type="term" value="F:UDP-N-acetylmuramoylalanyl-D-glutamyl-2,6-diaminopimelate-D-alanyl-D-alanine ligase activity"/>
    <property type="evidence" value="ECO:0007669"/>
    <property type="project" value="RHEA"/>
</dbReference>
<dbReference type="eggNOG" id="COG0770">
    <property type="taxonomic scope" value="Bacteria"/>
</dbReference>
<dbReference type="GO" id="GO:0009252">
    <property type="term" value="P:peptidoglycan biosynthetic process"/>
    <property type="evidence" value="ECO:0007669"/>
    <property type="project" value="UniProtKB-UniRule"/>
</dbReference>
<comment type="similarity">
    <text evidence="10">Belongs to the MurCDEF family. MurF subfamily.</text>
</comment>